<dbReference type="InterPro" id="IPR006212">
    <property type="entry name" value="Furin_repeat"/>
</dbReference>
<dbReference type="InterPro" id="IPR013568">
    <property type="entry name" value="SEFIR_dom"/>
</dbReference>
<evidence type="ECO:0000313" key="16">
    <source>
        <dbReference type="EMBL" id="KAF4107290.1"/>
    </source>
</evidence>
<feature type="transmembrane region" description="Helical" evidence="13">
    <location>
        <begin position="832"/>
        <end position="849"/>
    </location>
</feature>
<evidence type="ECO:0000256" key="7">
    <source>
        <dbReference type="ARBA" id="ARBA00022989"/>
    </source>
</evidence>
<evidence type="ECO:0000256" key="5">
    <source>
        <dbReference type="ARBA" id="ARBA00022729"/>
    </source>
</evidence>
<accession>A0A7J6CJ58</accession>
<keyword evidence="7 13" id="KW-1133">Transmembrane helix</keyword>
<evidence type="ECO:0000256" key="14">
    <source>
        <dbReference type="SAM" id="SignalP"/>
    </source>
</evidence>
<dbReference type="PANTHER" id="PTHR15583">
    <property type="entry name" value="INTERLEUKIN-17 RECEPTOR"/>
    <property type="match status" value="1"/>
</dbReference>
<protein>
    <recommendedName>
        <fullName evidence="15">EGF-like domain-containing protein</fullName>
    </recommendedName>
</protein>
<keyword evidence="11" id="KW-0325">Glycoprotein</keyword>
<keyword evidence="3 12" id="KW-0245">EGF-like domain</keyword>
<dbReference type="InterPro" id="IPR009030">
    <property type="entry name" value="Growth_fac_rcpt_cys_sf"/>
</dbReference>
<evidence type="ECO:0000256" key="3">
    <source>
        <dbReference type="ARBA" id="ARBA00022536"/>
    </source>
</evidence>
<dbReference type="Pfam" id="PF08357">
    <property type="entry name" value="SEFIR"/>
    <property type="match status" value="1"/>
</dbReference>
<name>A0A7J6CJ58_9TELE</name>
<comment type="caution">
    <text evidence="12">Lacks conserved residue(s) required for the propagation of feature annotation.</text>
</comment>
<dbReference type="Gene3D" id="2.10.220.10">
    <property type="entry name" value="Hormone Receptor, Insulin-like Growth Factor Receptor 1, Chain A, domain 2"/>
    <property type="match status" value="1"/>
</dbReference>
<dbReference type="PROSITE" id="PS00010">
    <property type="entry name" value="ASX_HYDROXYL"/>
    <property type="match status" value="1"/>
</dbReference>
<evidence type="ECO:0000313" key="17">
    <source>
        <dbReference type="Proteomes" id="UP000579812"/>
    </source>
</evidence>
<organism evidence="16 17">
    <name type="scientific">Onychostoma macrolepis</name>
    <dbReference type="NCBI Taxonomy" id="369639"/>
    <lineage>
        <taxon>Eukaryota</taxon>
        <taxon>Metazoa</taxon>
        <taxon>Chordata</taxon>
        <taxon>Craniata</taxon>
        <taxon>Vertebrata</taxon>
        <taxon>Euteleostomi</taxon>
        <taxon>Actinopterygii</taxon>
        <taxon>Neopterygii</taxon>
        <taxon>Teleostei</taxon>
        <taxon>Ostariophysi</taxon>
        <taxon>Cypriniformes</taxon>
        <taxon>Cyprinidae</taxon>
        <taxon>Acrossocheilinae</taxon>
        <taxon>Onychostoma</taxon>
    </lineage>
</organism>
<keyword evidence="17" id="KW-1185">Reference proteome</keyword>
<dbReference type="SMART" id="SM00179">
    <property type="entry name" value="EGF_CA"/>
    <property type="match status" value="2"/>
</dbReference>
<evidence type="ECO:0000256" key="12">
    <source>
        <dbReference type="PROSITE-ProRule" id="PRU00076"/>
    </source>
</evidence>
<evidence type="ECO:0000259" key="15">
    <source>
        <dbReference type="PROSITE" id="PS50026"/>
    </source>
</evidence>
<keyword evidence="9" id="KW-1015">Disulfide bond</keyword>
<dbReference type="InterPro" id="IPR018097">
    <property type="entry name" value="EGF_Ca-bd_CS"/>
</dbReference>
<evidence type="ECO:0000256" key="13">
    <source>
        <dbReference type="SAM" id="Phobius"/>
    </source>
</evidence>
<evidence type="ECO:0000256" key="10">
    <source>
        <dbReference type="ARBA" id="ARBA00023170"/>
    </source>
</evidence>
<keyword evidence="4 13" id="KW-0812">Transmembrane</keyword>
<feature type="transmembrane region" description="Helical" evidence="13">
    <location>
        <begin position="416"/>
        <end position="438"/>
    </location>
</feature>
<feature type="chain" id="PRO_5029495675" description="EGF-like domain-containing protein" evidence="14">
    <location>
        <begin position="21"/>
        <end position="864"/>
    </location>
</feature>
<dbReference type="CDD" id="cd00064">
    <property type="entry name" value="FU"/>
    <property type="match status" value="1"/>
</dbReference>
<dbReference type="PANTHER" id="PTHR15583:SF12">
    <property type="entry name" value="INTERLEUKIN-17 RECEPTOR C"/>
    <property type="match status" value="1"/>
</dbReference>
<gene>
    <name evidence="16" type="ORF">G5714_011654</name>
</gene>
<sequence>MKLMWWIVQLLLLASGNVCSLELVTHNPGNNVICPQALNCRVRNTDPITPLDVVCGPVYVCSLAVKPKLCCHKNDCKPCLWINIQLSIIPDRKEDEDRDIERSEYEEESSGDWDSGCVFMSNDTSEGQREEHSLCEDQLDQATITICYQPAEVQYEWCKRLDFTVTSTTSRKLLNLILVEYKDVDFGRTMRITVRSFTKSPEVEINEFPTLKTVCSLSHLKDIEQCKVPRVSPVIHGSGVKVLLVDEEEGASERLSLCMKRGREGRCWPLPSNNIPLASITDCMCFQAWKNVSVRAEICPFEKNKEFKANVLSNMSVSLAHTKTNDGKPVLSWNLTVPCRIRVEMWPCQLMADGKCTEVEKFRQKCCNDWRENSTILWASGKFVNILSRNHQQLCVMLEVDGQIVRYCQHPLERQYWSFLLLLPLIFVCVTAFGVLLVNKLKWSLSEWDRRCHSQDMRGPVLLLHSSATDTQLVCKLGQLFSELGFRVFLDLLNQTELGSCGPAAWLHSKLDHIQKHGGKALLVLSPTTLQRAELYWKIAVERQSNPATYSSDMLASALCCIFADRQKGCAAQRFVLVQLDFHELPINEEHDMPKLLRGLPLYKLPSQSQGLLMELCLESPNNMSGKLKKMWWMKKAQRKLAQGVQNIFKSRNCSEHCKACGGPEKDQCLQCHTGFILHDNLCVDIDECGTDLDRCPDNTYCFNTHGSYECKGCDKACVGCMGGGPARCRKCAAGYRSSGMRCVDIDECGEEILACPKVNMFCVNTEGSFHCQCAVGYTRRGNTCERSQKTASEEKGLFDDIQEDEIEVLQQMFFGVVLCALATLAAKGDLVFTSIFMGAVAAMAGYWLSDKSDRVIDSILKGR</sequence>
<dbReference type="InterPro" id="IPR039465">
    <property type="entry name" value="IL-17_rcpt-like"/>
</dbReference>
<dbReference type="SMART" id="SM00181">
    <property type="entry name" value="EGF"/>
    <property type="match status" value="3"/>
</dbReference>
<dbReference type="Proteomes" id="UP000579812">
    <property type="component" value="Unassembled WGS sequence"/>
</dbReference>
<evidence type="ECO:0000256" key="6">
    <source>
        <dbReference type="ARBA" id="ARBA00022737"/>
    </source>
</evidence>
<dbReference type="AlphaFoldDB" id="A0A7J6CJ58"/>
<evidence type="ECO:0000256" key="1">
    <source>
        <dbReference type="ARBA" id="ARBA00004479"/>
    </source>
</evidence>
<dbReference type="GO" id="GO:0016020">
    <property type="term" value="C:membrane"/>
    <property type="evidence" value="ECO:0007669"/>
    <property type="project" value="UniProtKB-SubCell"/>
</dbReference>
<dbReference type="GO" id="GO:0005509">
    <property type="term" value="F:calcium ion binding"/>
    <property type="evidence" value="ECO:0007669"/>
    <property type="project" value="InterPro"/>
</dbReference>
<evidence type="ECO:0000256" key="9">
    <source>
        <dbReference type="ARBA" id="ARBA00023157"/>
    </source>
</evidence>
<dbReference type="PROSITE" id="PS50026">
    <property type="entry name" value="EGF_3"/>
    <property type="match status" value="1"/>
</dbReference>
<comment type="similarity">
    <text evidence="2">Belongs to the CRELD family.</text>
</comment>
<dbReference type="InterPro" id="IPR000152">
    <property type="entry name" value="EGF-type_Asp/Asn_hydroxyl_site"/>
</dbReference>
<keyword evidence="6" id="KW-0677">Repeat</keyword>
<evidence type="ECO:0000256" key="11">
    <source>
        <dbReference type="ARBA" id="ARBA00023180"/>
    </source>
</evidence>
<dbReference type="Gene3D" id="2.10.25.10">
    <property type="entry name" value="Laminin"/>
    <property type="match status" value="1"/>
</dbReference>
<dbReference type="GO" id="GO:0030368">
    <property type="term" value="F:interleukin-17 receptor activity"/>
    <property type="evidence" value="ECO:0007669"/>
    <property type="project" value="InterPro"/>
</dbReference>
<dbReference type="InterPro" id="IPR049883">
    <property type="entry name" value="NOTCH1_EGF-like"/>
</dbReference>
<feature type="domain" description="EGF-like" evidence="15">
    <location>
        <begin position="745"/>
        <end position="786"/>
    </location>
</feature>
<dbReference type="Gene3D" id="3.40.50.11530">
    <property type="match status" value="1"/>
</dbReference>
<evidence type="ECO:0000256" key="8">
    <source>
        <dbReference type="ARBA" id="ARBA00023136"/>
    </source>
</evidence>
<comment type="subcellular location">
    <subcellularLocation>
        <location evidence="1">Membrane</location>
        <topology evidence="1">Single-pass type I membrane protein</topology>
    </subcellularLocation>
</comment>
<keyword evidence="5 14" id="KW-0732">Signal</keyword>
<dbReference type="SUPFAM" id="SSF57184">
    <property type="entry name" value="Growth factor receptor domain"/>
    <property type="match status" value="1"/>
</dbReference>
<keyword evidence="8 13" id="KW-0472">Membrane</keyword>
<dbReference type="EMBL" id="JAAMOB010000011">
    <property type="protein sequence ID" value="KAF4107290.1"/>
    <property type="molecule type" value="Genomic_DNA"/>
</dbReference>
<evidence type="ECO:0000256" key="2">
    <source>
        <dbReference type="ARBA" id="ARBA00005897"/>
    </source>
</evidence>
<keyword evidence="10" id="KW-0675">Receptor</keyword>
<feature type="signal peptide" evidence="14">
    <location>
        <begin position="1"/>
        <end position="20"/>
    </location>
</feature>
<dbReference type="InterPro" id="IPR001881">
    <property type="entry name" value="EGF-like_Ca-bd_dom"/>
</dbReference>
<comment type="caution">
    <text evidence="16">The sequence shown here is derived from an EMBL/GenBank/DDBJ whole genome shotgun (WGS) entry which is preliminary data.</text>
</comment>
<dbReference type="CDD" id="cd00054">
    <property type="entry name" value="EGF_CA"/>
    <property type="match status" value="1"/>
</dbReference>
<dbReference type="Pfam" id="PF07645">
    <property type="entry name" value="EGF_CA"/>
    <property type="match status" value="2"/>
</dbReference>
<dbReference type="InterPro" id="IPR000742">
    <property type="entry name" value="EGF"/>
</dbReference>
<dbReference type="PROSITE" id="PS01187">
    <property type="entry name" value="EGF_CA"/>
    <property type="match status" value="2"/>
</dbReference>
<dbReference type="SMART" id="SM00261">
    <property type="entry name" value="FU"/>
    <property type="match status" value="2"/>
</dbReference>
<reference evidence="16 17" key="1">
    <citation type="submission" date="2020-04" db="EMBL/GenBank/DDBJ databases">
        <title>Chromosome-level genome assembly of a cyprinid fish Onychostoma macrolepis by integration of Nanopore Sequencing, Bionano and Hi-C technology.</title>
        <authorList>
            <person name="Wang D."/>
        </authorList>
    </citation>
    <scope>NUCLEOTIDE SEQUENCE [LARGE SCALE GENOMIC DNA]</scope>
    <source>
        <strain evidence="16">SWU-2019</strain>
        <tissue evidence="16">Muscle</tissue>
    </source>
</reference>
<proteinExistence type="inferred from homology"/>
<evidence type="ECO:0000256" key="4">
    <source>
        <dbReference type="ARBA" id="ARBA00022692"/>
    </source>
</evidence>
<dbReference type="PROSITE" id="PS01186">
    <property type="entry name" value="EGF_2"/>
    <property type="match status" value="1"/>
</dbReference>